<evidence type="ECO:0000313" key="7">
    <source>
        <dbReference type="EMBL" id="VEU80139.1"/>
    </source>
</evidence>
<dbReference type="EMBL" id="LR215048">
    <property type="protein sequence ID" value="VEU80139.1"/>
    <property type="molecule type" value="Genomic_DNA"/>
</dbReference>
<feature type="domain" description="V-ATPase proteolipid subunit C-like" evidence="6">
    <location>
        <begin position="9"/>
        <end position="68"/>
    </location>
</feature>
<organism evidence="7 8">
    <name type="scientific">Haploplasma axanthum</name>
    <name type="common">Acholeplasma axanthum</name>
    <dbReference type="NCBI Taxonomy" id="29552"/>
    <lineage>
        <taxon>Bacteria</taxon>
        <taxon>Bacillati</taxon>
        <taxon>Mycoplasmatota</taxon>
        <taxon>Mollicutes</taxon>
        <taxon>Acholeplasmatales</taxon>
        <taxon>Acholeplasmataceae</taxon>
        <taxon>Haploplasma</taxon>
    </lineage>
</organism>
<evidence type="ECO:0000256" key="4">
    <source>
        <dbReference type="ARBA" id="ARBA00023136"/>
    </source>
</evidence>
<dbReference type="STRING" id="1278311.GCA_000428705_00878"/>
<dbReference type="RefSeq" id="WP_026391172.1">
    <property type="nucleotide sequence ID" value="NZ_LR215048.1"/>
</dbReference>
<gene>
    <name evidence="7" type="primary">ntpK_1</name>
    <name evidence="7" type="ORF">NCTC10138_00496</name>
</gene>
<feature type="domain" description="V-ATPase proteolipid subunit C-like" evidence="6">
    <location>
        <begin position="93"/>
        <end position="150"/>
    </location>
</feature>
<reference evidence="7 8" key="1">
    <citation type="submission" date="2019-01" db="EMBL/GenBank/DDBJ databases">
        <authorList>
            <consortium name="Pathogen Informatics"/>
        </authorList>
    </citation>
    <scope>NUCLEOTIDE SEQUENCE [LARGE SCALE GENOMIC DNA]</scope>
    <source>
        <strain evidence="7 8">NCTC10138</strain>
    </source>
</reference>
<evidence type="ECO:0000313" key="8">
    <source>
        <dbReference type="Proteomes" id="UP000289841"/>
    </source>
</evidence>
<dbReference type="SUPFAM" id="SSF81333">
    <property type="entry name" value="F1F0 ATP synthase subunit C"/>
    <property type="match status" value="2"/>
</dbReference>
<keyword evidence="8" id="KW-1185">Reference proteome</keyword>
<name>A0A449BCG7_HAPAX</name>
<keyword evidence="3 5" id="KW-1133">Transmembrane helix</keyword>
<dbReference type="CDD" id="cd18179">
    <property type="entry name" value="ATP-synt_Vo_Ao_c_NTPK_rpt1"/>
    <property type="match status" value="1"/>
</dbReference>
<proteinExistence type="predicted"/>
<dbReference type="GO" id="GO:0015078">
    <property type="term" value="F:proton transmembrane transporter activity"/>
    <property type="evidence" value="ECO:0007669"/>
    <property type="project" value="InterPro"/>
</dbReference>
<evidence type="ECO:0000256" key="2">
    <source>
        <dbReference type="ARBA" id="ARBA00022692"/>
    </source>
</evidence>
<keyword evidence="4 5" id="KW-0472">Membrane</keyword>
<dbReference type="Pfam" id="PF00137">
    <property type="entry name" value="ATP-synt_C"/>
    <property type="match status" value="2"/>
</dbReference>
<evidence type="ECO:0000256" key="1">
    <source>
        <dbReference type="ARBA" id="ARBA00004141"/>
    </source>
</evidence>
<dbReference type="InterPro" id="IPR002379">
    <property type="entry name" value="ATPase_proteolipid_c-like_dom"/>
</dbReference>
<accession>A0A449BCG7</accession>
<feature type="transmembrane region" description="Helical" evidence="5">
    <location>
        <begin position="130"/>
        <end position="152"/>
    </location>
</feature>
<sequence>MDGLTLALIGAITATLLSGIGSAIGVGITARAASGVLTEKPNLFGKLLVLLALPTTNGIYGFLISILILVQTGIIGGAAVDVSMNEGWKYLFVSLPVGIVGIFAGIAQAKAAAGAIYMTGKKPELSARGIVMASLIETYLILALLISVLIIFS</sequence>
<evidence type="ECO:0000256" key="5">
    <source>
        <dbReference type="SAM" id="Phobius"/>
    </source>
</evidence>
<evidence type="ECO:0000256" key="3">
    <source>
        <dbReference type="ARBA" id="ARBA00022989"/>
    </source>
</evidence>
<comment type="subcellular location">
    <subcellularLocation>
        <location evidence="1">Membrane</location>
        <topology evidence="1">Multi-pass membrane protein</topology>
    </subcellularLocation>
</comment>
<evidence type="ECO:0000259" key="6">
    <source>
        <dbReference type="Pfam" id="PF00137"/>
    </source>
</evidence>
<dbReference type="AlphaFoldDB" id="A0A449BCG7"/>
<dbReference type="KEGG" id="aaxa:NCTC10138_00496"/>
<keyword evidence="2 5" id="KW-0812">Transmembrane</keyword>
<dbReference type="OrthoDB" id="384481at2"/>
<dbReference type="NCBIfam" id="NF005124">
    <property type="entry name" value="PRK06558.1"/>
    <property type="match status" value="1"/>
</dbReference>
<dbReference type="CDD" id="cd18180">
    <property type="entry name" value="ATP-synt_Vo_Ao_c_NTPK_rpt2"/>
    <property type="match status" value="1"/>
</dbReference>
<dbReference type="GO" id="GO:0033177">
    <property type="term" value="C:proton-transporting two-sector ATPase complex, proton-transporting domain"/>
    <property type="evidence" value="ECO:0007669"/>
    <property type="project" value="InterPro"/>
</dbReference>
<protein>
    <submittedName>
        <fullName evidence="7">Sodium ATPase proteolipid component</fullName>
    </submittedName>
</protein>
<dbReference type="Proteomes" id="UP000289841">
    <property type="component" value="Chromosome"/>
</dbReference>
<dbReference type="Gene3D" id="1.20.120.610">
    <property type="entry name" value="lithium bound rotor ring of v- atpase"/>
    <property type="match status" value="1"/>
</dbReference>
<feature type="transmembrane region" description="Helical" evidence="5">
    <location>
        <begin position="59"/>
        <end position="80"/>
    </location>
</feature>
<dbReference type="InterPro" id="IPR035921">
    <property type="entry name" value="F/V-ATP_Csub_sf"/>
</dbReference>
<feature type="transmembrane region" description="Helical" evidence="5">
    <location>
        <begin position="92"/>
        <end position="118"/>
    </location>
</feature>